<keyword evidence="1" id="KW-0812">Transmembrane</keyword>
<evidence type="ECO:0000313" key="3">
    <source>
        <dbReference type="EMBL" id="SVC49623.1"/>
    </source>
</evidence>
<proteinExistence type="predicted"/>
<dbReference type="GO" id="GO:0003700">
    <property type="term" value="F:DNA-binding transcription factor activity"/>
    <property type="evidence" value="ECO:0007669"/>
    <property type="project" value="TreeGrafter"/>
</dbReference>
<protein>
    <recommendedName>
        <fullName evidence="2">Cyclic nucleotide-binding domain-containing protein</fullName>
    </recommendedName>
</protein>
<dbReference type="InterPro" id="IPR018488">
    <property type="entry name" value="cNMP-bd_CS"/>
</dbReference>
<dbReference type="PROSITE" id="PS50042">
    <property type="entry name" value="CNMP_BINDING_3"/>
    <property type="match status" value="1"/>
</dbReference>
<dbReference type="InterPro" id="IPR014710">
    <property type="entry name" value="RmlC-like_jellyroll"/>
</dbReference>
<reference evidence="3" key="1">
    <citation type="submission" date="2018-05" db="EMBL/GenBank/DDBJ databases">
        <authorList>
            <person name="Lanie J.A."/>
            <person name="Ng W.-L."/>
            <person name="Kazmierczak K.M."/>
            <person name="Andrzejewski T.M."/>
            <person name="Davidsen T.M."/>
            <person name="Wayne K.J."/>
            <person name="Tettelin H."/>
            <person name="Glass J.I."/>
            <person name="Rusch D."/>
            <person name="Podicherti R."/>
            <person name="Tsui H.-C.T."/>
            <person name="Winkler M.E."/>
        </authorList>
    </citation>
    <scope>NUCLEOTIDE SEQUENCE</scope>
</reference>
<keyword evidence="1" id="KW-1133">Transmembrane helix</keyword>
<dbReference type="Pfam" id="PF00027">
    <property type="entry name" value="cNMP_binding"/>
    <property type="match status" value="1"/>
</dbReference>
<accession>A0A382MKW9</accession>
<keyword evidence="1" id="KW-0472">Membrane</keyword>
<feature type="non-terminal residue" evidence="3">
    <location>
        <position position="204"/>
    </location>
</feature>
<dbReference type="SMART" id="SM00100">
    <property type="entry name" value="cNMP"/>
    <property type="match status" value="1"/>
</dbReference>
<feature type="transmembrane region" description="Helical" evidence="1">
    <location>
        <begin position="167"/>
        <end position="187"/>
    </location>
</feature>
<dbReference type="InterPro" id="IPR050397">
    <property type="entry name" value="Env_Response_Regulators"/>
</dbReference>
<evidence type="ECO:0000259" key="2">
    <source>
        <dbReference type="PROSITE" id="PS50042"/>
    </source>
</evidence>
<dbReference type="Gene3D" id="2.60.120.10">
    <property type="entry name" value="Jelly Rolls"/>
    <property type="match status" value="1"/>
</dbReference>
<name>A0A382MKW9_9ZZZZ</name>
<dbReference type="GO" id="GO:0005829">
    <property type="term" value="C:cytosol"/>
    <property type="evidence" value="ECO:0007669"/>
    <property type="project" value="TreeGrafter"/>
</dbReference>
<sequence>MRTLAAGDVLFEEGEVGNVAYVVESGVIEICRFTGEEYVTLVELEKGALFGEMALIDNQPRSAMARANGEAVVKEIGKEAFMQYLKSSPNVAFNMMQQLAGHVRTANAKLSVDAFAGSASEDDVDAVGDQPEVVRKPSAGEVKIKELLDEFDPDIDRLRSRKIARPIVQSTIVLSVIFVFLVMWAIISVIDTTVSASGRITTST</sequence>
<dbReference type="PANTHER" id="PTHR24567:SF74">
    <property type="entry name" value="HTH-TYPE TRANSCRIPTIONAL REGULATOR ARCR"/>
    <property type="match status" value="1"/>
</dbReference>
<dbReference type="PROSITE" id="PS00889">
    <property type="entry name" value="CNMP_BINDING_2"/>
    <property type="match status" value="1"/>
</dbReference>
<dbReference type="AlphaFoldDB" id="A0A382MKW9"/>
<dbReference type="InterPro" id="IPR018490">
    <property type="entry name" value="cNMP-bd_dom_sf"/>
</dbReference>
<dbReference type="SUPFAM" id="SSF51206">
    <property type="entry name" value="cAMP-binding domain-like"/>
    <property type="match status" value="1"/>
</dbReference>
<organism evidence="3">
    <name type="scientific">marine metagenome</name>
    <dbReference type="NCBI Taxonomy" id="408172"/>
    <lineage>
        <taxon>unclassified sequences</taxon>
        <taxon>metagenomes</taxon>
        <taxon>ecological metagenomes</taxon>
    </lineage>
</organism>
<evidence type="ECO:0000256" key="1">
    <source>
        <dbReference type="SAM" id="Phobius"/>
    </source>
</evidence>
<dbReference type="InterPro" id="IPR000595">
    <property type="entry name" value="cNMP-bd_dom"/>
</dbReference>
<gene>
    <name evidence="3" type="ORF">METZ01_LOCUS302477</name>
</gene>
<dbReference type="EMBL" id="UINC01094410">
    <property type="protein sequence ID" value="SVC49623.1"/>
    <property type="molecule type" value="Genomic_DNA"/>
</dbReference>
<dbReference type="CDD" id="cd00038">
    <property type="entry name" value="CAP_ED"/>
    <property type="match status" value="1"/>
</dbReference>
<dbReference type="PANTHER" id="PTHR24567">
    <property type="entry name" value="CRP FAMILY TRANSCRIPTIONAL REGULATORY PROTEIN"/>
    <property type="match status" value="1"/>
</dbReference>
<feature type="domain" description="Cyclic nucleotide-binding" evidence="2">
    <location>
        <begin position="1"/>
        <end position="102"/>
    </location>
</feature>
<dbReference type="PRINTS" id="PR00103">
    <property type="entry name" value="CAMPKINASE"/>
</dbReference>